<name>A0A5D4T962_9BACI</name>
<protein>
    <submittedName>
        <fullName evidence="1">Uncharacterized protein</fullName>
    </submittedName>
</protein>
<dbReference type="Proteomes" id="UP000324517">
    <property type="component" value="Unassembled WGS sequence"/>
</dbReference>
<gene>
    <name evidence="1" type="ORF">FZC75_11705</name>
</gene>
<reference evidence="1 2" key="1">
    <citation type="submission" date="2019-08" db="EMBL/GenBank/DDBJ databases">
        <title>Bacillus genomes from the desert of Cuatro Cienegas, Coahuila.</title>
        <authorList>
            <person name="Olmedo-Alvarez G."/>
        </authorList>
    </citation>
    <scope>NUCLEOTIDE SEQUENCE [LARGE SCALE GENOMIC DNA]</scope>
    <source>
        <strain evidence="1 2">CH98b_3T</strain>
    </source>
</reference>
<evidence type="ECO:0000313" key="1">
    <source>
        <dbReference type="EMBL" id="TYS71819.1"/>
    </source>
</evidence>
<dbReference type="EMBL" id="VTET01000005">
    <property type="protein sequence ID" value="TYS71819.1"/>
    <property type="molecule type" value="Genomic_DNA"/>
</dbReference>
<proteinExistence type="predicted"/>
<accession>A0A5D4T962</accession>
<evidence type="ECO:0000313" key="2">
    <source>
        <dbReference type="Proteomes" id="UP000324517"/>
    </source>
</evidence>
<dbReference type="AlphaFoldDB" id="A0A5D4T962"/>
<sequence>MIENKDVIYFNADGEIVDQLEENLPLGTSISFCASAIVPDGFTFEFSGFDSSICSDLSELFCVVRPEEVQGTAPNPCGGTITCQLFVNAVRLVGTARFQVNIGNLIPNTPGTPLGPGPCRLGMETTVFVNEVFSYSSQGETCREKCFRNEGAFASLPSVTTDECGRQIVTFFGGIFLGFDGCNCL</sequence>
<comment type="caution">
    <text evidence="1">The sequence shown here is derived from an EMBL/GenBank/DDBJ whole genome shotgun (WGS) entry which is preliminary data.</text>
</comment>
<organism evidence="1 2">
    <name type="scientific">Sutcliffiella horikoshii</name>
    <dbReference type="NCBI Taxonomy" id="79883"/>
    <lineage>
        <taxon>Bacteria</taxon>
        <taxon>Bacillati</taxon>
        <taxon>Bacillota</taxon>
        <taxon>Bacilli</taxon>
        <taxon>Bacillales</taxon>
        <taxon>Bacillaceae</taxon>
        <taxon>Sutcliffiella</taxon>
    </lineage>
</organism>
<dbReference type="RefSeq" id="WP_148979463.1">
    <property type="nucleotide sequence ID" value="NZ_JBNILM010000007.1"/>
</dbReference>
<dbReference type="OrthoDB" id="2838349at2"/>